<feature type="region of interest" description="Disordered" evidence="1">
    <location>
        <begin position="194"/>
        <end position="227"/>
    </location>
</feature>
<comment type="caution">
    <text evidence="2">The sequence shown here is derived from an EMBL/GenBank/DDBJ whole genome shotgun (WGS) entry which is preliminary data.</text>
</comment>
<dbReference type="PANTHER" id="PTHR12296:SF30">
    <property type="entry name" value="DENN DOMAIN-CONTAINING PROTEIN CRAG"/>
    <property type="match status" value="1"/>
</dbReference>
<accession>A0A7D9EQ02</accession>
<dbReference type="GO" id="GO:0032483">
    <property type="term" value="P:regulation of Rab protein signal transduction"/>
    <property type="evidence" value="ECO:0007669"/>
    <property type="project" value="TreeGrafter"/>
</dbReference>
<proteinExistence type="predicted"/>
<protein>
    <submittedName>
        <fullName evidence="2">Uncharacterized protein</fullName>
    </submittedName>
</protein>
<feature type="compositionally biased region" description="Basic and acidic residues" evidence="1">
    <location>
        <begin position="71"/>
        <end position="80"/>
    </location>
</feature>
<dbReference type="EMBL" id="CACRXK020007979">
    <property type="protein sequence ID" value="CAB4013678.1"/>
    <property type="molecule type" value="Genomic_DNA"/>
</dbReference>
<dbReference type="Proteomes" id="UP001152795">
    <property type="component" value="Unassembled WGS sequence"/>
</dbReference>
<dbReference type="OrthoDB" id="75250at2759"/>
<reference evidence="2" key="1">
    <citation type="submission" date="2020-04" db="EMBL/GenBank/DDBJ databases">
        <authorList>
            <person name="Alioto T."/>
            <person name="Alioto T."/>
            <person name="Gomez Garrido J."/>
        </authorList>
    </citation>
    <scope>NUCLEOTIDE SEQUENCE</scope>
    <source>
        <strain evidence="2">A484AB</strain>
    </source>
</reference>
<dbReference type="PANTHER" id="PTHR12296">
    <property type="entry name" value="DENN DOMAIN-CONTAINING PROTEIN 4"/>
    <property type="match status" value="1"/>
</dbReference>
<feature type="compositionally biased region" description="Polar residues" evidence="1">
    <location>
        <begin position="55"/>
        <end position="66"/>
    </location>
</feature>
<organism evidence="2 3">
    <name type="scientific">Paramuricea clavata</name>
    <name type="common">Red gorgonian</name>
    <name type="synonym">Violescent sea-whip</name>
    <dbReference type="NCBI Taxonomy" id="317549"/>
    <lineage>
        <taxon>Eukaryota</taxon>
        <taxon>Metazoa</taxon>
        <taxon>Cnidaria</taxon>
        <taxon>Anthozoa</taxon>
        <taxon>Octocorallia</taxon>
        <taxon>Malacalcyonacea</taxon>
        <taxon>Plexauridae</taxon>
        <taxon>Paramuricea</taxon>
    </lineage>
</organism>
<dbReference type="GO" id="GO:0005085">
    <property type="term" value="F:guanyl-nucleotide exchange factor activity"/>
    <property type="evidence" value="ECO:0007669"/>
    <property type="project" value="UniProtKB-ARBA"/>
</dbReference>
<evidence type="ECO:0000256" key="1">
    <source>
        <dbReference type="SAM" id="MobiDB-lite"/>
    </source>
</evidence>
<feature type="compositionally biased region" description="Low complexity" evidence="1">
    <location>
        <begin position="195"/>
        <end position="207"/>
    </location>
</feature>
<feature type="compositionally biased region" description="Low complexity" evidence="1">
    <location>
        <begin position="269"/>
        <end position="280"/>
    </location>
</feature>
<dbReference type="GO" id="GO:0031410">
    <property type="term" value="C:cytoplasmic vesicle"/>
    <property type="evidence" value="ECO:0007669"/>
    <property type="project" value="TreeGrafter"/>
</dbReference>
<gene>
    <name evidence="2" type="ORF">PACLA_8A068777</name>
</gene>
<dbReference type="AlphaFoldDB" id="A0A7D9EQ02"/>
<evidence type="ECO:0000313" key="3">
    <source>
        <dbReference type="Proteomes" id="UP001152795"/>
    </source>
</evidence>
<feature type="region of interest" description="Disordered" evidence="1">
    <location>
        <begin position="46"/>
        <end position="87"/>
    </location>
</feature>
<keyword evidence="3" id="KW-1185">Reference proteome</keyword>
<evidence type="ECO:0000313" key="2">
    <source>
        <dbReference type="EMBL" id="CAB4013678.1"/>
    </source>
</evidence>
<feature type="region of interest" description="Disordered" evidence="1">
    <location>
        <begin position="241"/>
        <end position="290"/>
    </location>
</feature>
<sequence>MLKMKERKRLMEVKTYLFGGDPDRSGSAFSPGVSISHDSGIDDLDGFGIPGTAGSRISSASQTDINGSFKDPVERTRSDASESDSSQFRMFVTSGDTDSDLGSEGYQNTTSGIDYVDWRSHCGMVPRDVSFEALICSCNQCKQCERYIYDEEIMAGWSPDDSNLNTSCPYCSTNQAVSLTIKIKDYRNCFSREGSNFSSTPSSYNSNEYLPTDNSIPPSPNPPVAIPSNMTRKIIQRAVHGDDSPGLARSFSPPGISIPRGRKNRNEYPSSAPCSASNSPGNGLFMGQASPKTHNRLTISRSNSIPGIGSQSSLYVGTYFYGLGDGF</sequence>
<name>A0A7D9EQ02_PARCT</name>
<dbReference type="InterPro" id="IPR051696">
    <property type="entry name" value="DENN_Domain_GEFs"/>
</dbReference>